<comment type="catalytic activity">
    <reaction evidence="1 9">
        <text>(S)-malate + a quinone = a quinol + oxaloacetate</text>
        <dbReference type="Rhea" id="RHEA:46012"/>
        <dbReference type="ChEBI" id="CHEBI:15589"/>
        <dbReference type="ChEBI" id="CHEBI:16452"/>
        <dbReference type="ChEBI" id="CHEBI:24646"/>
        <dbReference type="ChEBI" id="CHEBI:132124"/>
        <dbReference type="EC" id="1.1.5.4"/>
    </reaction>
</comment>
<dbReference type="EMBL" id="JABWRZ020000001">
    <property type="protein sequence ID" value="MBV4491378.1"/>
    <property type="molecule type" value="Genomic_DNA"/>
</dbReference>
<feature type="signal peptide" evidence="10">
    <location>
        <begin position="1"/>
        <end position="25"/>
    </location>
</feature>
<evidence type="ECO:0000256" key="8">
    <source>
        <dbReference type="ARBA" id="ARBA00023002"/>
    </source>
</evidence>
<dbReference type="PANTHER" id="PTHR43104:SF2">
    <property type="entry name" value="L-2-HYDROXYGLUTARATE DEHYDROGENASE, MITOCHONDRIAL"/>
    <property type="match status" value="1"/>
</dbReference>
<gene>
    <name evidence="9 11" type="primary">mqo</name>
    <name evidence="11" type="ORF">HU760_012305</name>
</gene>
<comment type="caution">
    <text evidence="11">The sequence shown here is derived from an EMBL/GenBank/DDBJ whole genome shotgun (WGS) entry which is preliminary data.</text>
</comment>
<dbReference type="Gene3D" id="3.30.9.10">
    <property type="entry name" value="D-Amino Acid Oxidase, subunit A, domain 2"/>
    <property type="match status" value="1"/>
</dbReference>
<sequence>MIITIRPRMALAGLALALGMLHAQAAETDKVDVLLVGGGIMSSTLAVWLNELEPGWSMEMVERLDKVAEESSNGWNNAGTGHSALAELNYTPEKDGKIDIGKAVEINEAFQVTRQFLAWQVKQGVLKNPRSFINTTPHMSFVWGDDNIRFLKKRYEALQASPLFKPMQYSEDPEQIRKWVPLMMEGRDPRQKLAATWTPIGTDVNFGEITRQYVGYLQSRPNFDLKLSTEVQAITRNDDGSWHVEYTNLKDGNTAATDARFLFIGAGGAALPLLQKSGIEEARDYAGFPVGGSFLVTDNPAIAQRHMAKAYGIAATGAPPMSVPHLDTRVLDGKRMILFGPFATFSTKFLKQGSLLDLLASTNVHNAWPMVRVGVREFDLVQYLIGQVLQSDDDRFEALRTYFPEAKQADWRLWQAGQRVQIIKKDEALGGVLKLGTEVVASRDGSIAGLLGASPGASTAPPIMLDVLNRVFKDKMASPEWQAKIRQIIPSYGIRLNDHPDQVQKEWAYTNEVLQLDPPASAAVP</sequence>
<dbReference type="Proteomes" id="UP000609530">
    <property type="component" value="Unassembled WGS sequence"/>
</dbReference>
<dbReference type="RefSeq" id="WP_186674296.1">
    <property type="nucleotide sequence ID" value="NZ_JABWRZ020000001.1"/>
</dbReference>
<dbReference type="NCBIfam" id="TIGR01320">
    <property type="entry name" value="mal_quin_oxido"/>
    <property type="match status" value="1"/>
</dbReference>
<evidence type="ECO:0000313" key="11">
    <source>
        <dbReference type="EMBL" id="MBV4491378.1"/>
    </source>
</evidence>
<evidence type="ECO:0000313" key="12">
    <source>
        <dbReference type="Proteomes" id="UP000609530"/>
    </source>
</evidence>
<dbReference type="InterPro" id="IPR006231">
    <property type="entry name" value="MQO"/>
</dbReference>
<dbReference type="Gene3D" id="3.50.50.60">
    <property type="entry name" value="FAD/NAD(P)-binding domain"/>
    <property type="match status" value="1"/>
</dbReference>
<evidence type="ECO:0000256" key="3">
    <source>
        <dbReference type="ARBA" id="ARBA00005012"/>
    </source>
</evidence>
<evidence type="ECO:0000256" key="7">
    <source>
        <dbReference type="ARBA" id="ARBA00022827"/>
    </source>
</evidence>
<organism evidence="11 12">
    <name type="scientific">Pseudomonas oryzicola</name>
    <dbReference type="NCBI Taxonomy" id="485876"/>
    <lineage>
        <taxon>Bacteria</taxon>
        <taxon>Pseudomonadati</taxon>
        <taxon>Pseudomonadota</taxon>
        <taxon>Gammaproteobacteria</taxon>
        <taxon>Pseudomonadales</taxon>
        <taxon>Pseudomonadaceae</taxon>
        <taxon>Pseudomonas</taxon>
    </lineage>
</organism>
<dbReference type="NCBIfam" id="NF009875">
    <property type="entry name" value="PRK13339.1"/>
    <property type="match status" value="1"/>
</dbReference>
<evidence type="ECO:0000256" key="9">
    <source>
        <dbReference type="HAMAP-Rule" id="MF_00212"/>
    </source>
</evidence>
<proteinExistence type="inferred from homology"/>
<evidence type="ECO:0000256" key="10">
    <source>
        <dbReference type="SAM" id="SignalP"/>
    </source>
</evidence>
<dbReference type="NCBIfam" id="NF003606">
    <property type="entry name" value="PRK05257.2-1"/>
    <property type="match status" value="1"/>
</dbReference>
<dbReference type="InterPro" id="IPR036188">
    <property type="entry name" value="FAD/NAD-bd_sf"/>
</dbReference>
<accession>A0ABS6QB24</accession>
<dbReference type="HAMAP" id="MF_00212">
    <property type="entry name" value="MQO"/>
    <property type="match status" value="1"/>
</dbReference>
<keyword evidence="10" id="KW-0732">Signal</keyword>
<dbReference type="PANTHER" id="PTHR43104">
    <property type="entry name" value="L-2-HYDROXYGLUTARATE DEHYDROGENASE, MITOCHONDRIAL"/>
    <property type="match status" value="1"/>
</dbReference>
<evidence type="ECO:0000256" key="4">
    <source>
        <dbReference type="ARBA" id="ARBA00006389"/>
    </source>
</evidence>
<keyword evidence="7 9" id="KW-0274">FAD</keyword>
<dbReference type="GO" id="GO:0008924">
    <property type="term" value="F:L-malate dehydrogenase (quinone) activity"/>
    <property type="evidence" value="ECO:0007669"/>
    <property type="project" value="UniProtKB-EC"/>
</dbReference>
<evidence type="ECO:0000256" key="5">
    <source>
        <dbReference type="ARBA" id="ARBA00022532"/>
    </source>
</evidence>
<evidence type="ECO:0000256" key="1">
    <source>
        <dbReference type="ARBA" id="ARBA00001139"/>
    </source>
</evidence>
<feature type="chain" id="PRO_5045285502" description="Probable malate:quinone oxidoreductase" evidence="10">
    <location>
        <begin position="26"/>
        <end position="525"/>
    </location>
</feature>
<dbReference type="SUPFAM" id="SSF51905">
    <property type="entry name" value="FAD/NAD(P)-binding domain"/>
    <property type="match status" value="1"/>
</dbReference>
<comment type="cofactor">
    <cofactor evidence="2 9">
        <name>FAD</name>
        <dbReference type="ChEBI" id="CHEBI:57692"/>
    </cofactor>
</comment>
<keyword evidence="12" id="KW-1185">Reference proteome</keyword>
<comment type="similarity">
    <text evidence="4 9">Belongs to the MQO family.</text>
</comment>
<dbReference type="EC" id="1.1.5.4" evidence="9"/>
<evidence type="ECO:0000256" key="6">
    <source>
        <dbReference type="ARBA" id="ARBA00022630"/>
    </source>
</evidence>
<keyword evidence="6 9" id="KW-0285">Flavoprotein</keyword>
<protein>
    <recommendedName>
        <fullName evidence="9">Probable malate:quinone oxidoreductase</fullName>
        <ecNumber evidence="9">1.1.5.4</ecNumber>
    </recommendedName>
    <alternativeName>
        <fullName evidence="9">MQO</fullName>
    </alternativeName>
    <alternativeName>
        <fullName evidence="9">Malate dehydrogenase [quinone]</fullName>
    </alternativeName>
</protein>
<keyword evidence="8 9" id="KW-0560">Oxidoreductase</keyword>
<comment type="pathway">
    <text evidence="3 9">Carbohydrate metabolism; tricarboxylic acid cycle; oxaloacetate from (S)-malate (quinone route): step 1/1.</text>
</comment>
<reference evidence="11 12" key="1">
    <citation type="journal article" date="2020" name="Microorganisms">
        <title>Reliable Identification of Environmental Pseudomonas Isolates Using the rpoD Gene.</title>
        <authorList>
            <consortium name="The Broad Institute Genome Sequencing Platform"/>
            <person name="Girard L."/>
            <person name="Lood C."/>
            <person name="Rokni-Zadeh H."/>
            <person name="van Noort V."/>
            <person name="Lavigne R."/>
            <person name="De Mot R."/>
        </authorList>
    </citation>
    <scope>NUCLEOTIDE SEQUENCE [LARGE SCALE GENOMIC DNA]</scope>
    <source>
        <strain evidence="11 12">RD9SR1</strain>
    </source>
</reference>
<dbReference type="Pfam" id="PF06039">
    <property type="entry name" value="Mqo"/>
    <property type="match status" value="1"/>
</dbReference>
<name>A0ABS6QB24_9PSED</name>
<dbReference type="NCBIfam" id="NF003611">
    <property type="entry name" value="PRK05257.3-2"/>
    <property type="match status" value="1"/>
</dbReference>
<dbReference type="NCBIfam" id="NF003605">
    <property type="entry name" value="PRK05257.1-4"/>
    <property type="match status" value="1"/>
</dbReference>
<evidence type="ECO:0000256" key="2">
    <source>
        <dbReference type="ARBA" id="ARBA00001974"/>
    </source>
</evidence>
<dbReference type="NCBIfam" id="NF003603">
    <property type="entry name" value="PRK05257.1-1"/>
    <property type="match status" value="1"/>
</dbReference>
<keyword evidence="5 9" id="KW-0816">Tricarboxylic acid cycle</keyword>